<gene>
    <name evidence="1" type="ORF">WKI47_13310</name>
</gene>
<name>A0ACC6PDK9_9BACL</name>
<proteinExistence type="predicted"/>
<evidence type="ECO:0000313" key="2">
    <source>
        <dbReference type="Proteomes" id="UP001380953"/>
    </source>
</evidence>
<dbReference type="EMBL" id="JBBKAR010000034">
    <property type="protein sequence ID" value="MEJ8304878.1"/>
    <property type="molecule type" value="Genomic_DNA"/>
</dbReference>
<protein>
    <submittedName>
        <fullName evidence="1">Glycosyltransferase family 2 protein</fullName>
    </submittedName>
</protein>
<comment type="caution">
    <text evidence="1">The sequence shown here is derived from an EMBL/GenBank/DDBJ whole genome shotgun (WGS) entry which is preliminary data.</text>
</comment>
<sequence>MNDTWVEILMQGHRIFGYAIMAYVALSASVYIFMYIAAARSLWRDRDLSPIQFSSVLETELVPPLSIVVPAYNESINIVSSVRSLLGINYKQFEIVVVNDGSKDGTAEIMIEEFDMTEVKGRVPFAGLKRETKPIRAVYRSLRHPNLVLVDKENGGKADALNVGINVSRYPYFVSLDGDTVLDSDAFIKVVKPIMDARPGEEIIATGGSVGIANGSIVDSGYLSRDSVRLSDKPLVVMQVIEYLRGFLMGRIGLSRYNMLLLVSGAFGVFNKKWVVEAGGYETGTIGEDMELTVRLHAEIRRKKSKARIVYVPEPVCWTEAPESFRILRRQRTRWQRGLFESIWTHRNMILNPRHGRVGMLSMPMFLFIELLGPLVEIFGYATVIFGFFLDRLNVQVSLSLALMMLLFGSLVSTGAVLFEEWRFHNYNRLRDVFRLFFYALSESFWYRPVLTLWRTHGLFQAIRGKKHGWGEMTRVNVLGANAKKAPIPGTGPMPTDREEGVDRS</sequence>
<reference evidence="1" key="1">
    <citation type="submission" date="2024-03" db="EMBL/GenBank/DDBJ databases">
        <title>Whole genome sequecning of epiphytes from Marcgravia umbellata leaves.</title>
        <authorList>
            <person name="Kumar G."/>
            <person name="Savka M.A."/>
        </authorList>
    </citation>
    <scope>NUCLEOTIDE SEQUENCE</scope>
    <source>
        <strain evidence="1">RIT_BL5</strain>
    </source>
</reference>
<dbReference type="Proteomes" id="UP001380953">
    <property type="component" value="Unassembled WGS sequence"/>
</dbReference>
<evidence type="ECO:0000313" key="1">
    <source>
        <dbReference type="EMBL" id="MEJ8304878.1"/>
    </source>
</evidence>
<keyword evidence="2" id="KW-1185">Reference proteome</keyword>
<organism evidence="1 2">
    <name type="scientific">Saccharibacillus sacchari</name>
    <dbReference type="NCBI Taxonomy" id="456493"/>
    <lineage>
        <taxon>Bacteria</taxon>
        <taxon>Bacillati</taxon>
        <taxon>Bacillota</taxon>
        <taxon>Bacilli</taxon>
        <taxon>Bacillales</taxon>
        <taxon>Paenibacillaceae</taxon>
        <taxon>Saccharibacillus</taxon>
    </lineage>
</organism>
<accession>A0ACC6PDK9</accession>